<reference evidence="8" key="1">
    <citation type="submission" date="2021-01" db="UniProtKB">
        <authorList>
            <consortium name="EnsemblMetazoa"/>
        </authorList>
    </citation>
    <scope>IDENTIFICATION</scope>
</reference>
<name>A0A7M5WHX8_9CNID</name>
<organism evidence="8 9">
    <name type="scientific">Clytia hemisphaerica</name>
    <dbReference type="NCBI Taxonomy" id="252671"/>
    <lineage>
        <taxon>Eukaryota</taxon>
        <taxon>Metazoa</taxon>
        <taxon>Cnidaria</taxon>
        <taxon>Hydrozoa</taxon>
        <taxon>Hydroidolina</taxon>
        <taxon>Leptothecata</taxon>
        <taxon>Obeliida</taxon>
        <taxon>Clytiidae</taxon>
        <taxon>Clytia</taxon>
    </lineage>
</organism>
<feature type="coiled-coil region" evidence="5">
    <location>
        <begin position="220"/>
        <end position="311"/>
    </location>
</feature>
<dbReference type="AlphaFoldDB" id="A0A7M5WHX8"/>
<accession>A0A7M5WHX8</accession>
<feature type="domain" description="RING-type" evidence="7">
    <location>
        <begin position="72"/>
        <end position="123"/>
    </location>
</feature>
<dbReference type="InterPro" id="IPR017907">
    <property type="entry name" value="Znf_RING_CS"/>
</dbReference>
<dbReference type="InterPro" id="IPR001841">
    <property type="entry name" value="Znf_RING"/>
</dbReference>
<protein>
    <recommendedName>
        <fullName evidence="7">RING-type domain-containing protein</fullName>
    </recommendedName>
</protein>
<evidence type="ECO:0000256" key="6">
    <source>
        <dbReference type="SAM" id="MobiDB-lite"/>
    </source>
</evidence>
<evidence type="ECO:0000256" key="3">
    <source>
        <dbReference type="ARBA" id="ARBA00022833"/>
    </source>
</evidence>
<sequence length="442" mass="51399">MASNKQNIIQEEEMASQACAVQTDHSKCSICLMPLVNQGSSNKCHQCMAKIDSVPNGFPFETVGPERKEFECPICLCIIKNATELPCEHLMCKECLEHYEKEQNERAKRVGLDEAEFLCSICQTEYKIADKNAVRSTDRMIQTTLQVKCLQKKCQWVGCIMDYEVHKINRCNFELIRCSYYDLGCLTNILKGDVQKHNQTNRFIHHSLLLTAVSAFSEERKGYRQKIESQDLKIQSLQDENNERFQALERRMDAQSNLVDGVVKKMQALEKENVDLVEKVKQQDKTIEEMYKEVIRKKVEAEKNILEVQQQQNHRNNQALFRLSENDKNDKLRKKIYCSVAGCDQNVRSINDNQCEHHYNFNQQKQVEKKIEKEMCWNCNNNFADDNALGTCTVCVATQDNLIKEAQQVDLFSLPDLPRVQQPPPQAERRKRADRWQSHYSK</sequence>
<dbReference type="GeneID" id="136812987"/>
<dbReference type="Gene3D" id="3.30.40.10">
    <property type="entry name" value="Zinc/RING finger domain, C3HC4 (zinc finger)"/>
    <property type="match status" value="1"/>
</dbReference>
<dbReference type="EnsemblMetazoa" id="CLYHEMT000186.1">
    <property type="protein sequence ID" value="CLYHEMP000186.1"/>
    <property type="gene ID" value="CLYHEMG000186"/>
</dbReference>
<keyword evidence="5" id="KW-0175">Coiled coil</keyword>
<dbReference type="Pfam" id="PF00097">
    <property type="entry name" value="zf-C3HC4"/>
    <property type="match status" value="1"/>
</dbReference>
<evidence type="ECO:0000256" key="2">
    <source>
        <dbReference type="ARBA" id="ARBA00022771"/>
    </source>
</evidence>
<dbReference type="InterPro" id="IPR018957">
    <property type="entry name" value="Znf_C3HC4_RING-type"/>
</dbReference>
<keyword evidence="9" id="KW-1185">Reference proteome</keyword>
<keyword evidence="2 4" id="KW-0863">Zinc-finger</keyword>
<dbReference type="SMART" id="SM00184">
    <property type="entry name" value="RING"/>
    <property type="match status" value="1"/>
</dbReference>
<evidence type="ECO:0000256" key="1">
    <source>
        <dbReference type="ARBA" id="ARBA00022723"/>
    </source>
</evidence>
<dbReference type="OrthoDB" id="9049620at2759"/>
<evidence type="ECO:0000256" key="5">
    <source>
        <dbReference type="SAM" id="Coils"/>
    </source>
</evidence>
<dbReference type="PROSITE" id="PS50089">
    <property type="entry name" value="ZF_RING_2"/>
    <property type="match status" value="1"/>
</dbReference>
<evidence type="ECO:0000313" key="9">
    <source>
        <dbReference type="Proteomes" id="UP000594262"/>
    </source>
</evidence>
<keyword evidence="3" id="KW-0862">Zinc</keyword>
<keyword evidence="1" id="KW-0479">Metal-binding</keyword>
<dbReference type="GO" id="GO:0008270">
    <property type="term" value="F:zinc ion binding"/>
    <property type="evidence" value="ECO:0007669"/>
    <property type="project" value="UniProtKB-KW"/>
</dbReference>
<dbReference type="RefSeq" id="XP_066925595.1">
    <property type="nucleotide sequence ID" value="XM_067069494.1"/>
</dbReference>
<evidence type="ECO:0000259" key="7">
    <source>
        <dbReference type="PROSITE" id="PS50089"/>
    </source>
</evidence>
<dbReference type="SUPFAM" id="SSF57850">
    <property type="entry name" value="RING/U-box"/>
    <property type="match status" value="1"/>
</dbReference>
<dbReference type="InterPro" id="IPR013083">
    <property type="entry name" value="Znf_RING/FYVE/PHD"/>
</dbReference>
<dbReference type="Proteomes" id="UP000594262">
    <property type="component" value="Unplaced"/>
</dbReference>
<evidence type="ECO:0000256" key="4">
    <source>
        <dbReference type="PROSITE-ProRule" id="PRU00175"/>
    </source>
</evidence>
<dbReference type="PROSITE" id="PS00518">
    <property type="entry name" value="ZF_RING_1"/>
    <property type="match status" value="1"/>
</dbReference>
<evidence type="ECO:0000313" key="8">
    <source>
        <dbReference type="EnsemblMetazoa" id="CLYHEMP000186.1"/>
    </source>
</evidence>
<proteinExistence type="predicted"/>
<feature type="region of interest" description="Disordered" evidence="6">
    <location>
        <begin position="415"/>
        <end position="442"/>
    </location>
</feature>